<feature type="compositionally biased region" description="Acidic residues" evidence="8">
    <location>
        <begin position="89"/>
        <end position="104"/>
    </location>
</feature>
<feature type="compositionally biased region" description="Basic and acidic residues" evidence="8">
    <location>
        <begin position="35"/>
        <end position="48"/>
    </location>
</feature>
<dbReference type="PANTHER" id="PTHR43690">
    <property type="entry name" value="NARDILYSIN"/>
    <property type="match status" value="1"/>
</dbReference>
<feature type="compositionally biased region" description="Acidic residues" evidence="8">
    <location>
        <begin position="114"/>
        <end position="133"/>
    </location>
</feature>
<dbReference type="InterPro" id="IPR007863">
    <property type="entry name" value="Peptidase_M16_C"/>
</dbReference>
<sequence>MSQKSRTDYLPNCPVILPQQQRRHGCPNRAQPSQEEGRKHQAKKKNEGDPNIIKSPSDHKEYRYIKLKNDLNVLLISDLTVDDCNSPETSEEEEVMSSETDEEEHNGGGKDSSLEDDEEKDGEDYDGSVNDPEEFEELVKKEDAKKMSSTEKQSAAALAICIGSFCDPDDLPGLAHFLEHMVFMGSEKYPDENGFDTFLKKHGGTDNASTDTERTVFQFDIQKKYFKEALDRWAQFFIHPLMIKDAIHREVEAVDSEYQIAKPSDDNRRELLLGSLAKPGHPMRKFFWGNAETLKHLPMKKKIDTYGRLRDFRKRHYSAHYMNLVVQSRETLDTLEKWVTEIFSQIPNNGLPRPTFGHLLNPFDTPEFHKLYKVIPVREIYSLSISWALPPQEKHYRVKPLHYVSWLIGHEGKGSILSLLRKKFLAVALFGGNGETGFEQNSTYSIFSISVTLTDKGFEHFYEVTHLIFQYLKMLQKHGPDRRIWDEIQKIEGNEFCFQEQTDPIDYVENICENMHLFRKEDFLTGDQLLTEYNPEVIGDAVNHLVPPKANLILFSPTHAGKCPMKEKWFGTQYSVSDIDEFWSKLWDTDFPLNPDLHLPEENKYIATDFSVKKSTDHRTEYPHKILETPQGCLWYKKDNKFIVPKAFICFHLVSPVIQFSATNMVLFDTFISVLTHNLAELAYEADVAQLEYKVVAKEHGLVVRVKGFDHKLPLLFQLIFDHIADFSFTPATFEMITDQLKKTYFNFLIKADTLAKDLRLSILEHGRWSLIEKYEVLNNGLSTEALLAFVNAFKSRLWVEGLVQGNFTGNESKEFLKYIVDKLQFLPLLHPCPVQFRVIDLPVSHFVCKVKSLHKGDANSIVTVYYQTGARSLKDYALMELLVMHMEEPCFDYLRTKQTLGYHVYSATRNTSGILGFSVTVATQATKYNSELVDRKIDDFLVHFEEKLRNLSDEEFKAQVSALIKLKQTDDAQLAEEVERNWTEVITQQYVFDRLAREIVALKSLSRKNLHDWFLSHKTKNRKVLSTHVVGYGKQEGDSEVHLTSTAQDSLFGQTAELTFLPSSPLLNFPSVLDIRAFTSALNILPYHKITK</sequence>
<evidence type="ECO:0000256" key="1">
    <source>
        <dbReference type="ARBA" id="ARBA00007261"/>
    </source>
</evidence>
<keyword evidence="3" id="KW-0479">Metal-binding</keyword>
<dbReference type="InterPro" id="IPR032632">
    <property type="entry name" value="Peptidase_M16_M"/>
</dbReference>
<evidence type="ECO:0000259" key="11">
    <source>
        <dbReference type="Pfam" id="PF16187"/>
    </source>
</evidence>
<feature type="domain" description="Peptidase M16 N-terminal" evidence="9">
    <location>
        <begin position="148"/>
        <end position="263"/>
    </location>
</feature>
<dbReference type="Proteomes" id="UP000694871">
    <property type="component" value="Unplaced"/>
</dbReference>
<feature type="region of interest" description="Disordered" evidence="8">
    <location>
        <begin position="1"/>
        <end position="58"/>
    </location>
</feature>
<evidence type="ECO:0000256" key="2">
    <source>
        <dbReference type="ARBA" id="ARBA00022670"/>
    </source>
</evidence>
<dbReference type="InterPro" id="IPR050626">
    <property type="entry name" value="Peptidase_M16"/>
</dbReference>
<feature type="region of interest" description="Disordered" evidence="8">
    <location>
        <begin position="82"/>
        <end position="133"/>
    </location>
</feature>
<name>A0ABM1KTN8_GEKJA</name>
<feature type="domain" description="Peptidase M16 middle/third" evidence="11">
    <location>
        <begin position="496"/>
        <end position="776"/>
    </location>
</feature>
<evidence type="ECO:0000256" key="5">
    <source>
        <dbReference type="ARBA" id="ARBA00022833"/>
    </source>
</evidence>
<evidence type="ECO:0000259" key="9">
    <source>
        <dbReference type="Pfam" id="PF00675"/>
    </source>
</evidence>
<evidence type="ECO:0000259" key="12">
    <source>
        <dbReference type="Pfam" id="PF22456"/>
    </source>
</evidence>
<dbReference type="Pfam" id="PF16187">
    <property type="entry name" value="Peptidase_M16_M"/>
    <property type="match status" value="1"/>
</dbReference>
<reference evidence="14" key="1">
    <citation type="submission" date="2025-08" db="UniProtKB">
        <authorList>
            <consortium name="RefSeq"/>
        </authorList>
    </citation>
    <scope>IDENTIFICATION</scope>
</reference>
<dbReference type="Gene3D" id="3.30.830.10">
    <property type="entry name" value="Metalloenzyme, LuxS/M16 peptidase-like"/>
    <property type="match status" value="4"/>
</dbReference>
<dbReference type="InterPro" id="IPR011765">
    <property type="entry name" value="Pept_M16_N"/>
</dbReference>
<dbReference type="SUPFAM" id="SSF63411">
    <property type="entry name" value="LuxS/MPP-like metallohydrolase"/>
    <property type="match status" value="4"/>
</dbReference>
<feature type="domain" description="Coenzyme PQQ synthesis protein F-like C-terminal lobe" evidence="12">
    <location>
        <begin position="883"/>
        <end position="983"/>
    </location>
</feature>
<keyword evidence="13" id="KW-1185">Reference proteome</keyword>
<feature type="domain" description="Peptidase M16 C-terminal" evidence="10">
    <location>
        <begin position="305"/>
        <end position="490"/>
    </location>
</feature>
<gene>
    <name evidence="14" type="primary">LOC107119142</name>
</gene>
<evidence type="ECO:0000256" key="7">
    <source>
        <dbReference type="RuleBase" id="RU004447"/>
    </source>
</evidence>
<dbReference type="Pfam" id="PF22456">
    <property type="entry name" value="PqqF-like_C_4"/>
    <property type="match status" value="1"/>
</dbReference>
<accession>A0ABM1KTN8</accession>
<keyword evidence="5" id="KW-0862">Zinc</keyword>
<evidence type="ECO:0000313" key="14">
    <source>
        <dbReference type="RefSeq" id="XP_015277075.1"/>
    </source>
</evidence>
<keyword evidence="6" id="KW-0482">Metalloprotease</keyword>
<dbReference type="Pfam" id="PF00675">
    <property type="entry name" value="Peptidase_M16"/>
    <property type="match status" value="1"/>
</dbReference>
<evidence type="ECO:0000256" key="8">
    <source>
        <dbReference type="SAM" id="MobiDB-lite"/>
    </source>
</evidence>
<keyword evidence="2" id="KW-0645">Protease</keyword>
<organism evidence="13 14">
    <name type="scientific">Gekko japonicus</name>
    <name type="common">Schlegel's Japanese gecko</name>
    <dbReference type="NCBI Taxonomy" id="146911"/>
    <lineage>
        <taxon>Eukaryota</taxon>
        <taxon>Metazoa</taxon>
        <taxon>Chordata</taxon>
        <taxon>Craniata</taxon>
        <taxon>Vertebrata</taxon>
        <taxon>Euteleostomi</taxon>
        <taxon>Lepidosauria</taxon>
        <taxon>Squamata</taxon>
        <taxon>Bifurcata</taxon>
        <taxon>Gekkota</taxon>
        <taxon>Gekkonidae</taxon>
        <taxon>Gekkoninae</taxon>
        <taxon>Gekko</taxon>
    </lineage>
</organism>
<evidence type="ECO:0000313" key="13">
    <source>
        <dbReference type="Proteomes" id="UP000694871"/>
    </source>
</evidence>
<evidence type="ECO:0000259" key="10">
    <source>
        <dbReference type="Pfam" id="PF05193"/>
    </source>
</evidence>
<proteinExistence type="inferred from homology"/>
<dbReference type="GeneID" id="107119142"/>
<comment type="similarity">
    <text evidence="1 7">Belongs to the peptidase M16 family.</text>
</comment>
<dbReference type="InterPro" id="IPR001431">
    <property type="entry name" value="Pept_M16_Zn_BS"/>
</dbReference>
<dbReference type="PROSITE" id="PS00143">
    <property type="entry name" value="INSULINASE"/>
    <property type="match status" value="1"/>
</dbReference>
<evidence type="ECO:0000256" key="6">
    <source>
        <dbReference type="ARBA" id="ARBA00023049"/>
    </source>
</evidence>
<dbReference type="InterPro" id="IPR054734">
    <property type="entry name" value="PqqF-like_C_4"/>
</dbReference>
<dbReference type="RefSeq" id="XP_015277075.1">
    <property type="nucleotide sequence ID" value="XM_015421589.1"/>
</dbReference>
<dbReference type="PANTHER" id="PTHR43690:SF18">
    <property type="entry name" value="INSULIN-DEGRADING ENZYME-RELATED"/>
    <property type="match status" value="1"/>
</dbReference>
<keyword evidence="4" id="KW-0378">Hydrolase</keyword>
<protein>
    <submittedName>
        <fullName evidence="14">Nardilysin-like</fullName>
    </submittedName>
</protein>
<evidence type="ECO:0000256" key="4">
    <source>
        <dbReference type="ARBA" id="ARBA00022801"/>
    </source>
</evidence>
<dbReference type="InterPro" id="IPR011249">
    <property type="entry name" value="Metalloenz_LuxS/M16"/>
</dbReference>
<dbReference type="Pfam" id="PF05193">
    <property type="entry name" value="Peptidase_M16_C"/>
    <property type="match status" value="1"/>
</dbReference>
<evidence type="ECO:0000256" key="3">
    <source>
        <dbReference type="ARBA" id="ARBA00022723"/>
    </source>
</evidence>